<feature type="domain" description="FAD-binding" evidence="3">
    <location>
        <begin position="8"/>
        <end position="308"/>
    </location>
</feature>
<dbReference type="PANTHER" id="PTHR13789:SF309">
    <property type="entry name" value="PUTATIVE (AFU_ORTHOLOGUE AFUA_6G14510)-RELATED"/>
    <property type="match status" value="1"/>
</dbReference>
<dbReference type="SUPFAM" id="SSF51905">
    <property type="entry name" value="FAD/NAD(P)-binding domain"/>
    <property type="match status" value="1"/>
</dbReference>
<reference evidence="4 5" key="1">
    <citation type="submission" date="2020-12" db="EMBL/GenBank/DDBJ databases">
        <title>Comparative genome analysis of fungal antagonists Marinomonas ostreistagni 398 and M. spartinae 468.</title>
        <authorList>
            <person name="Fields J.L."/>
            <person name="Mavrodi O.V."/>
            <person name="Biber P.D."/>
            <person name="Indest K.J."/>
            <person name="Mavrodi D.V."/>
        </authorList>
    </citation>
    <scope>NUCLEOTIDE SEQUENCE [LARGE SCALE GENOMIC DNA]</scope>
    <source>
        <strain evidence="4 5">USM7</strain>
    </source>
</reference>
<dbReference type="InterPro" id="IPR050493">
    <property type="entry name" value="FAD-dep_Monooxygenase_BioMet"/>
</dbReference>
<protein>
    <submittedName>
        <fullName evidence="4">FAD-dependent monooxygenase</fullName>
    </submittedName>
</protein>
<keyword evidence="2 4" id="KW-0503">Monooxygenase</keyword>
<evidence type="ECO:0000256" key="2">
    <source>
        <dbReference type="ARBA" id="ARBA00023033"/>
    </source>
</evidence>
<proteinExistence type="predicted"/>
<evidence type="ECO:0000313" key="4">
    <source>
        <dbReference type="EMBL" id="MBJ7552542.1"/>
    </source>
</evidence>
<evidence type="ECO:0000259" key="3">
    <source>
        <dbReference type="Pfam" id="PF01494"/>
    </source>
</evidence>
<gene>
    <name evidence="4" type="ORF">JHD44_17810</name>
</gene>
<evidence type="ECO:0000256" key="1">
    <source>
        <dbReference type="ARBA" id="ARBA00023002"/>
    </source>
</evidence>
<dbReference type="InterPro" id="IPR036188">
    <property type="entry name" value="FAD/NAD-bd_sf"/>
</dbReference>
<accession>A0ABS0ZFT6</accession>
<dbReference type="Gene3D" id="3.50.50.60">
    <property type="entry name" value="FAD/NAD(P)-binding domain"/>
    <property type="match status" value="1"/>
</dbReference>
<dbReference type="PRINTS" id="PR00420">
    <property type="entry name" value="RNGMNOXGNASE"/>
</dbReference>
<name>A0ABS0ZFT6_9GAMM</name>
<organism evidence="4 5">
    <name type="scientific">Marinomonas ostreistagni</name>
    <dbReference type="NCBI Taxonomy" id="359209"/>
    <lineage>
        <taxon>Bacteria</taxon>
        <taxon>Pseudomonadati</taxon>
        <taxon>Pseudomonadota</taxon>
        <taxon>Gammaproteobacteria</taxon>
        <taxon>Oceanospirillales</taxon>
        <taxon>Oceanospirillaceae</taxon>
        <taxon>Marinomonas</taxon>
    </lineage>
</organism>
<dbReference type="GO" id="GO:0004497">
    <property type="term" value="F:monooxygenase activity"/>
    <property type="evidence" value="ECO:0007669"/>
    <property type="project" value="UniProtKB-KW"/>
</dbReference>
<dbReference type="Pfam" id="PF01494">
    <property type="entry name" value="FAD_binding_3"/>
    <property type="match status" value="1"/>
</dbReference>
<dbReference type="EMBL" id="JAEMUH010000022">
    <property type="protein sequence ID" value="MBJ7552542.1"/>
    <property type="molecule type" value="Genomic_DNA"/>
</dbReference>
<comment type="caution">
    <text evidence="4">The sequence shown here is derived from an EMBL/GenBank/DDBJ whole genome shotgun (WGS) entry which is preliminary data.</text>
</comment>
<keyword evidence="5" id="KW-1185">Reference proteome</keyword>
<keyword evidence="1" id="KW-0560">Oxidoreductase</keyword>
<dbReference type="InterPro" id="IPR002938">
    <property type="entry name" value="FAD-bd"/>
</dbReference>
<evidence type="ECO:0000313" key="5">
    <source>
        <dbReference type="Proteomes" id="UP000598488"/>
    </source>
</evidence>
<sequence length="375" mass="42204">MKTIKNMAIIGAGVAGLALAIFARKQGIHVTLFERSKCLSSIGAGVTLWPNATFVMKQLGLIDEVIHSGGQPCFMHQFNRQGRQTNTFDIGALNAMCEHPTVNILRRDLIKILGDALEMMGATILFNHTIKAEDITQLKQQFDLVVGSDGRMHSAARASLYKDTMQPQYQGFINIIGLYQMNQSLCDHTIHEYRENGERFGIVPVTKQHGYWAAAWHCEMDDSRTLTSWFDEMHQRFRHWPSKIQKVLNNYDPNSLKRLFVHDLEPLPYWHNGNLIIIGDAAHAPLPTSGQGASQALEDAWHLSQLLNHNQSLDAVLKKFYSTRIDKTTQAQLIGRQVAQQIFHSTSSAPPTLPSLSTDQIRKLYMQGLSERATS</sequence>
<dbReference type="PANTHER" id="PTHR13789">
    <property type="entry name" value="MONOOXYGENASE"/>
    <property type="match status" value="1"/>
</dbReference>
<dbReference type="RefSeq" id="WP_199464080.1">
    <property type="nucleotide sequence ID" value="NZ_JAEMUH010000022.1"/>
</dbReference>
<dbReference type="Proteomes" id="UP000598488">
    <property type="component" value="Unassembled WGS sequence"/>
</dbReference>